<dbReference type="Proteomes" id="UP000494363">
    <property type="component" value="Unassembled WGS sequence"/>
</dbReference>
<gene>
    <name evidence="1" type="ORF">LMG29542_07009</name>
</gene>
<reference evidence="1 2" key="1">
    <citation type="submission" date="2020-04" db="EMBL/GenBank/DDBJ databases">
        <authorList>
            <person name="De Canck E."/>
        </authorList>
    </citation>
    <scope>NUCLEOTIDE SEQUENCE [LARGE SCALE GENOMIC DNA]</scope>
    <source>
        <strain evidence="1 2">LMG 29542</strain>
    </source>
</reference>
<sequence>MMFPVVLRCGAGINKAARIAETSLDKLIPGHVRRSERFNDSGPIVSIMMWHVSSSSVKGLAMQAIMIRGQFHMLRYMRAD</sequence>
<proteinExistence type="predicted"/>
<name>A0A6J5F214_9BURK</name>
<dbReference type="AlphaFoldDB" id="A0A6J5F214"/>
<protein>
    <submittedName>
        <fullName evidence="1">Uncharacterized protein</fullName>
    </submittedName>
</protein>
<keyword evidence="2" id="KW-1185">Reference proteome</keyword>
<evidence type="ECO:0000313" key="2">
    <source>
        <dbReference type="Proteomes" id="UP000494363"/>
    </source>
</evidence>
<organism evidence="1 2">
    <name type="scientific">Paraburkholderia humisilvae</name>
    <dbReference type="NCBI Taxonomy" id="627669"/>
    <lineage>
        <taxon>Bacteria</taxon>
        <taxon>Pseudomonadati</taxon>
        <taxon>Pseudomonadota</taxon>
        <taxon>Betaproteobacteria</taxon>
        <taxon>Burkholderiales</taxon>
        <taxon>Burkholderiaceae</taxon>
        <taxon>Paraburkholderia</taxon>
    </lineage>
</organism>
<accession>A0A6J5F214</accession>
<evidence type="ECO:0000313" key="1">
    <source>
        <dbReference type="EMBL" id="CAB3772879.1"/>
    </source>
</evidence>
<dbReference type="EMBL" id="CADIKH010000064">
    <property type="protein sequence ID" value="CAB3772879.1"/>
    <property type="molecule type" value="Genomic_DNA"/>
</dbReference>